<dbReference type="RefSeq" id="XP_016442078.1">
    <property type="nucleotide sequence ID" value="XM_016586592.1"/>
</dbReference>
<evidence type="ECO:0000313" key="1">
    <source>
        <dbReference type="RefSeq" id="XP_016442078.1"/>
    </source>
</evidence>
<reference evidence="1" key="1">
    <citation type="submission" date="2025-08" db="UniProtKB">
        <authorList>
            <consortium name="RefSeq"/>
        </authorList>
    </citation>
    <scope>IDENTIFICATION</scope>
</reference>
<dbReference type="AlphaFoldDB" id="A0A1S3XQ58"/>
<name>A0A1S3XQ58_TOBAC</name>
<protein>
    <submittedName>
        <fullName evidence="1">Uncharacterized protein</fullName>
    </submittedName>
</protein>
<dbReference type="PaxDb" id="4097-A0A1S3XQ58"/>
<proteinExistence type="predicted"/>
<sequence>MDKAYTVKKFDYHMAEVERIDKRVKDYLINVEYEGWSRAHSTVNRILTMISNIAKSINAALKASRELPILLLLKYIRQLIGQWKVTNQKNTIESFTDLGKKYDTMLMDNLELSHQMKALQYMCFEGIYFVTTNDS</sequence>
<gene>
    <name evidence="1" type="primary">LOC107767552</name>
</gene>
<organism evidence="1">
    <name type="scientific">Nicotiana tabacum</name>
    <name type="common">Common tobacco</name>
    <dbReference type="NCBI Taxonomy" id="4097"/>
    <lineage>
        <taxon>Eukaryota</taxon>
        <taxon>Viridiplantae</taxon>
        <taxon>Streptophyta</taxon>
        <taxon>Embryophyta</taxon>
        <taxon>Tracheophyta</taxon>
        <taxon>Spermatophyta</taxon>
        <taxon>Magnoliopsida</taxon>
        <taxon>eudicotyledons</taxon>
        <taxon>Gunneridae</taxon>
        <taxon>Pentapetalae</taxon>
        <taxon>asterids</taxon>
        <taxon>lamiids</taxon>
        <taxon>Solanales</taxon>
        <taxon>Solanaceae</taxon>
        <taxon>Nicotianoideae</taxon>
        <taxon>Nicotianeae</taxon>
        <taxon>Nicotiana</taxon>
    </lineage>
</organism>
<dbReference type="OrthoDB" id="1304858at2759"/>
<dbReference type="KEGG" id="nta:107767552"/>
<accession>A0A1S3XQ58</accession>